<dbReference type="RefSeq" id="WP_154327480.1">
    <property type="nucleotide sequence ID" value="NZ_CP045696.1"/>
</dbReference>
<dbReference type="AlphaFoldDB" id="A0A6L5XFP8"/>
<evidence type="ECO:0008006" key="3">
    <source>
        <dbReference type="Google" id="ProtNLM"/>
    </source>
</evidence>
<proteinExistence type="predicted"/>
<reference evidence="1 2" key="1">
    <citation type="submission" date="2019-08" db="EMBL/GenBank/DDBJ databases">
        <title>In-depth cultivation of the pig gut microbiome towards novel bacterial diversity and tailored functional studies.</title>
        <authorList>
            <person name="Wylensek D."/>
            <person name="Hitch T.C.A."/>
            <person name="Clavel T."/>
        </authorList>
    </citation>
    <scope>NUCLEOTIDE SEQUENCE [LARGE SCALE GENOMIC DNA]</scope>
    <source>
        <strain evidence="1 2">Oil-RF-744-WCA-WT-10</strain>
    </source>
</reference>
<organism evidence="1 2">
    <name type="scientific">Sodaliphilus pleomorphus</name>
    <dbReference type="NCBI Taxonomy" id="2606626"/>
    <lineage>
        <taxon>Bacteria</taxon>
        <taxon>Pseudomonadati</taxon>
        <taxon>Bacteroidota</taxon>
        <taxon>Bacteroidia</taxon>
        <taxon>Bacteroidales</taxon>
        <taxon>Muribaculaceae</taxon>
        <taxon>Sodaliphilus</taxon>
    </lineage>
</organism>
<evidence type="ECO:0000313" key="1">
    <source>
        <dbReference type="EMBL" id="MSS18311.1"/>
    </source>
</evidence>
<dbReference type="EMBL" id="VULT01000019">
    <property type="protein sequence ID" value="MSS18311.1"/>
    <property type="molecule type" value="Genomic_DNA"/>
</dbReference>
<name>A0A6L5XFP8_9BACT</name>
<keyword evidence="2" id="KW-1185">Reference proteome</keyword>
<gene>
    <name evidence="1" type="ORF">FYJ29_11155</name>
</gene>
<accession>A0A6L5XFP8</accession>
<sequence length="95" mass="10773">MKGKTNNPNGRPKGVPNKVTKSVRAFIGEVIDKNRRQMVRDLKALEPKDRLIILEKLMQYIIPKQQAQSIDITSLTDEQLTSVINEISNNLADED</sequence>
<evidence type="ECO:0000313" key="2">
    <source>
        <dbReference type="Proteomes" id="UP000483362"/>
    </source>
</evidence>
<comment type="caution">
    <text evidence="1">The sequence shown here is derived from an EMBL/GenBank/DDBJ whole genome shotgun (WGS) entry which is preliminary data.</text>
</comment>
<protein>
    <recommendedName>
        <fullName evidence="3">DUF5681 domain-containing protein</fullName>
    </recommendedName>
</protein>
<dbReference type="Proteomes" id="UP000483362">
    <property type="component" value="Unassembled WGS sequence"/>
</dbReference>